<proteinExistence type="predicted"/>
<dbReference type="SUPFAM" id="SSF51126">
    <property type="entry name" value="Pectin lyase-like"/>
    <property type="match status" value="1"/>
</dbReference>
<dbReference type="GO" id="GO:0019867">
    <property type="term" value="C:outer membrane"/>
    <property type="evidence" value="ECO:0007669"/>
    <property type="project" value="InterPro"/>
</dbReference>
<dbReference type="AlphaFoldDB" id="A0A0A8K2J6"/>
<evidence type="ECO:0000313" key="2">
    <source>
        <dbReference type="EMBL" id="BAQ17140.1"/>
    </source>
</evidence>
<sequence length="1197" mass="119820">MLGAAVGYGRTASAVPHCSATGPNVTCSAGVFTDPEIIDNTGDSTQSLAVSVTAPFFRVNTTTGNAMTITGYGAVSFIDSYAASYLDASGFAQGTALSITSSGDTTGTTVTPGSVTVETSGPLIGDTSISPTYPYYGFGIRALNYGGGSLSITTNGDVTGGAAIGARNEGTSLAVTTGVGTTVAGTYFGIVVDNDGTGPLTITTNGEVTANNSSGCTGPIPCSYGIRASNGGSPYAVTSATVTTNAATTGDDVGIRVSNVSSGALTITANDDVTGVDRYGIRAQGFIGSSINVNSAAGTTVTGGAIGIFASNFGNGATTIVANGDVAGGTGPSPYLATYGTGIAALNYGTGSVNIRANGAVSGAYGIGASNDGTSLTVTTGAGSTVTGTYIGIIVDHDGTGPLTITANGPVTGNNLAGCPSTDPCRYGIRASNGGGTVRITTNAVTKGGDTGIRVNNTGNGPLTIRSNDNVIGINNYGIRTFTAFGTPVNVITAPGTTVRGGTNGIRIRRVETGTTMIVANGDVTGATASGIDVLAYTGAGSTAITAAGAVTSNGAAADAFAVKTAGTSTTLTLSGTLNGGGGGAVQFDQSTAFADVLQLQPGFEINGRVLAGPGIDTLAFGGSGNGAFNLSKIDTGAATKQFQSFETFRLESGAWSFNGTTTAAFTQTGGTLGGNPTFGGLNVLGGTLAPGNSIGTVTVNGAFSMAAASTFEVEVDAAGNNDKVVVHGTVNLTGATLKVLAAGGNYKDSTDYTIIANDGTDSVKGTFGSVFTNLAFLIPTVDYTGGTGNDVVLNLERNATLFQDVAKTKNQKAVAGALDQFPTDNPLFLAVLNQTASGARQAFDALSGEIHATVAGTLVDDSRYAREAVLGRMMQAGHQGGALGSGGPQVASRGATYDASAMRLGSKFIGEEMAAEPATQPLAFWTQGYGAWGTFDGDGNAATTDRNLGGFLSGMDASVGGSWRVGVATGASFSDVSVDQRYSGANTTTYHLGGYVNGAVSGFALRGGGLWAWSDIETSRAVVFPGFFERQKADYDADTGQLFGEIAYPTQIGGVELEPFAGLAYVSVETSGFKEKGGPQASLSTTGVNQDVGYTTVGLRAAHTMTWGAMQVTPHVEAAWLHAFDDITPGASLAFATTGIGFSIDGVPLAEDSALLDAGVDFALSDRLSAGVSYQGQYADSLEDNAVKGRLTWLFN</sequence>
<dbReference type="Gene3D" id="2.40.128.130">
    <property type="entry name" value="Autotransporter beta-domain"/>
    <property type="match status" value="1"/>
</dbReference>
<dbReference type="NCBIfam" id="TIGR01414">
    <property type="entry name" value="autotrans_barl"/>
    <property type="match status" value="1"/>
</dbReference>
<dbReference type="HOGENOM" id="CLU_005887_4_2_5"/>
<dbReference type="Proteomes" id="UP000031643">
    <property type="component" value="Chromosome"/>
</dbReference>
<dbReference type="STRING" id="1384459.GL4_1686"/>
<dbReference type="InterPro" id="IPR005546">
    <property type="entry name" value="Autotransporte_beta"/>
</dbReference>
<dbReference type="Pfam" id="PF03797">
    <property type="entry name" value="Autotransporter"/>
    <property type="match status" value="1"/>
</dbReference>
<reference evidence="2 3" key="1">
    <citation type="submission" date="2014-09" db="EMBL/GenBank/DDBJ databases">
        <title>Genome sequencing of Methyloceanibacter caenitepidi Gela4.</title>
        <authorList>
            <person name="Takeuchi M."/>
            <person name="Susumu S."/>
            <person name="Kamagata Y."/>
            <person name="Oshima K."/>
            <person name="Hattori M."/>
            <person name="Iwasaki W."/>
        </authorList>
    </citation>
    <scope>NUCLEOTIDE SEQUENCE [LARGE SCALE GENOMIC DNA]</scope>
    <source>
        <strain evidence="2 3">Gela4</strain>
    </source>
</reference>
<evidence type="ECO:0000313" key="3">
    <source>
        <dbReference type="Proteomes" id="UP000031643"/>
    </source>
</evidence>
<organism evidence="2 3">
    <name type="scientific">Methyloceanibacter caenitepidi</name>
    <dbReference type="NCBI Taxonomy" id="1384459"/>
    <lineage>
        <taxon>Bacteria</taxon>
        <taxon>Pseudomonadati</taxon>
        <taxon>Pseudomonadota</taxon>
        <taxon>Alphaproteobacteria</taxon>
        <taxon>Hyphomicrobiales</taxon>
        <taxon>Hyphomicrobiaceae</taxon>
        <taxon>Methyloceanibacter</taxon>
    </lineage>
</organism>
<evidence type="ECO:0000259" key="1">
    <source>
        <dbReference type="PROSITE" id="PS51208"/>
    </source>
</evidence>
<dbReference type="EMBL" id="AP014648">
    <property type="protein sequence ID" value="BAQ17140.1"/>
    <property type="molecule type" value="Genomic_DNA"/>
</dbReference>
<dbReference type="InterPro" id="IPR011050">
    <property type="entry name" value="Pectin_lyase_fold/virulence"/>
</dbReference>
<dbReference type="SUPFAM" id="SSF103515">
    <property type="entry name" value="Autotransporter"/>
    <property type="match status" value="1"/>
</dbReference>
<protein>
    <recommendedName>
        <fullName evidence="1">Autotransporter domain-containing protein</fullName>
    </recommendedName>
</protein>
<name>A0A0A8K2J6_9HYPH</name>
<gene>
    <name evidence="2" type="ORF">GL4_1686</name>
</gene>
<accession>A0A0A8K2J6</accession>
<dbReference type="PROSITE" id="PS51208">
    <property type="entry name" value="AUTOTRANSPORTER"/>
    <property type="match status" value="1"/>
</dbReference>
<feature type="domain" description="Autotransporter" evidence="1">
    <location>
        <begin position="918"/>
        <end position="1196"/>
    </location>
</feature>
<keyword evidence="3" id="KW-1185">Reference proteome</keyword>
<dbReference type="InterPro" id="IPR036709">
    <property type="entry name" value="Autotransporte_beta_dom_sf"/>
</dbReference>
<dbReference type="SMART" id="SM00869">
    <property type="entry name" value="Autotransporter"/>
    <property type="match status" value="1"/>
</dbReference>
<dbReference type="KEGG" id="mcg:GL4_1686"/>
<dbReference type="InterPro" id="IPR006315">
    <property type="entry name" value="OM_autotransptr_brl_dom"/>
</dbReference>